<sequence length="102" mass="11353">MNGAFHSMESKANIVEGGSKTNKKRKHNGEGKIGSSKALKKFKRNCYNCGKVGHRFKYCQKPKNVKGQTLQANITENDNISNLVQDMNLFGVVLECNSIGKY</sequence>
<dbReference type="PROSITE" id="PS50158">
    <property type="entry name" value="ZF_CCHC"/>
    <property type="match status" value="1"/>
</dbReference>
<dbReference type="SUPFAM" id="SSF57756">
    <property type="entry name" value="Retrovirus zinc finger-like domains"/>
    <property type="match status" value="1"/>
</dbReference>
<dbReference type="GO" id="GO:0008270">
    <property type="term" value="F:zinc ion binding"/>
    <property type="evidence" value="ECO:0007669"/>
    <property type="project" value="UniProtKB-KW"/>
</dbReference>
<evidence type="ECO:0000259" key="3">
    <source>
        <dbReference type="PROSITE" id="PS50158"/>
    </source>
</evidence>
<dbReference type="Proteomes" id="UP001604336">
    <property type="component" value="Unassembled WGS sequence"/>
</dbReference>
<dbReference type="Gene3D" id="4.10.60.10">
    <property type="entry name" value="Zinc finger, CCHC-type"/>
    <property type="match status" value="1"/>
</dbReference>
<keyword evidence="5" id="KW-1185">Reference proteome</keyword>
<dbReference type="EMBL" id="JBFOLK010000009">
    <property type="protein sequence ID" value="KAL2487199.1"/>
    <property type="molecule type" value="Genomic_DNA"/>
</dbReference>
<organism evidence="4 5">
    <name type="scientific">Abeliophyllum distichum</name>
    <dbReference type="NCBI Taxonomy" id="126358"/>
    <lineage>
        <taxon>Eukaryota</taxon>
        <taxon>Viridiplantae</taxon>
        <taxon>Streptophyta</taxon>
        <taxon>Embryophyta</taxon>
        <taxon>Tracheophyta</taxon>
        <taxon>Spermatophyta</taxon>
        <taxon>Magnoliopsida</taxon>
        <taxon>eudicotyledons</taxon>
        <taxon>Gunneridae</taxon>
        <taxon>Pentapetalae</taxon>
        <taxon>asterids</taxon>
        <taxon>lamiids</taxon>
        <taxon>Lamiales</taxon>
        <taxon>Oleaceae</taxon>
        <taxon>Forsythieae</taxon>
        <taxon>Abeliophyllum</taxon>
    </lineage>
</organism>
<evidence type="ECO:0000256" key="2">
    <source>
        <dbReference type="SAM" id="MobiDB-lite"/>
    </source>
</evidence>
<reference evidence="5" key="1">
    <citation type="submission" date="2024-07" db="EMBL/GenBank/DDBJ databases">
        <title>Two chromosome-level genome assemblies of Korean endemic species Abeliophyllum distichum and Forsythia ovata (Oleaceae).</title>
        <authorList>
            <person name="Jang H."/>
        </authorList>
    </citation>
    <scope>NUCLEOTIDE SEQUENCE [LARGE SCALE GENOMIC DNA]</scope>
</reference>
<feature type="region of interest" description="Disordered" evidence="2">
    <location>
        <begin position="1"/>
        <end position="34"/>
    </location>
</feature>
<dbReference type="InterPro" id="IPR001878">
    <property type="entry name" value="Znf_CCHC"/>
</dbReference>
<protein>
    <submittedName>
        <fullName evidence="4">CCHC-type domain-containing protein</fullName>
    </submittedName>
</protein>
<evidence type="ECO:0000313" key="4">
    <source>
        <dbReference type="EMBL" id="KAL2487199.1"/>
    </source>
</evidence>
<evidence type="ECO:0000256" key="1">
    <source>
        <dbReference type="PROSITE-ProRule" id="PRU00047"/>
    </source>
</evidence>
<dbReference type="AlphaFoldDB" id="A0ABD1RGL9"/>
<evidence type="ECO:0000313" key="5">
    <source>
        <dbReference type="Proteomes" id="UP001604336"/>
    </source>
</evidence>
<keyword evidence="1" id="KW-0863">Zinc-finger</keyword>
<dbReference type="InterPro" id="IPR036875">
    <property type="entry name" value="Znf_CCHC_sf"/>
</dbReference>
<name>A0ABD1RGL9_9LAMI</name>
<keyword evidence="1" id="KW-0862">Zinc</keyword>
<feature type="domain" description="CCHC-type" evidence="3">
    <location>
        <begin position="46"/>
        <end position="61"/>
    </location>
</feature>
<comment type="caution">
    <text evidence="4">The sequence shown here is derived from an EMBL/GenBank/DDBJ whole genome shotgun (WGS) entry which is preliminary data.</text>
</comment>
<gene>
    <name evidence="4" type="ORF">Adt_31955</name>
</gene>
<keyword evidence="1" id="KW-0479">Metal-binding</keyword>
<accession>A0ABD1RGL9</accession>
<proteinExistence type="predicted"/>